<evidence type="ECO:0000259" key="2">
    <source>
        <dbReference type="PROSITE" id="PS50112"/>
    </source>
</evidence>
<dbReference type="Gene3D" id="3.30.450.20">
    <property type="entry name" value="PAS domain"/>
    <property type="match status" value="5"/>
</dbReference>
<dbReference type="InterPro" id="IPR001610">
    <property type="entry name" value="PAC"/>
</dbReference>
<sequence length="1089" mass="123111">MIVVEPATTRLELFSDTPKTSTIGGEISALFKLIPAPLVVSRLADGVILYANEDYCTTFGLAVELMSEGADAYIWRSRNSQQPLDFYHNPTDRQRILDILATQGNLRNYELRMQHTDGTPLWCSVSLQLLDFDGEPALLGLFHNVTDYKQTTEVLQQRPVNLVTAFDPTNNSEPQQQSEDRERAEEELRASELKYRTLIERMNEGVVIVDNNNRIQFVNDRYCEILGYTKDELIGRYEQDLAATEADHNLLQTKSEQCKQGLYDKYEIQMRRKSGAVLSILISGTPIFDAEGKPVGSMGILTNITELEAQEVLWASETKYRELVERIPAVTYIAALDETSATLYISPQIEALLGYSQMEWWANSDLWYQRLHPSDRKSEAAIRHHALAQLAHSHTPSESFVREYRLLTHTGAVVWLRDEAVVITDDAGQPLFLQGVMLDITERKRAEEEIQLLQTMTQAISEAPDFQSALSVALNKVCEATRWDFGEAWVKSADGTVLEFSTAWCSRQGNRDQSFLEVTSENQPHPLPNPLSDFQHYSEDFTFAPNAGLPGQVWSLQQPVWIQDVSLEPDTFFVRSRVAKGYGLKAGFGVPILADDQVLAVLTFFMFESRQEDRRLVELITAVAAQLGAVLQRKQIEVALRESQRRLASLIDALPGIVFSCTSDPNGSMTYLSEGCLMLTGYKSEELMGNRAVSFNSITHEEDLPNVLAAIKTGVAQKQPYVVEYRIRTKSGHEKWVWEKGHGVFDSTGKALSIEGFITDITERKRSEEALQQAEAKYRSIFENALEGIFQSTVNGYYLCTNPALARLYGYSSPAELMARLTDIGHQLYVEPCRRAEFTRLLQENDAVSGFEAQVYRKDGSVIWIAENARAVRDLHTGELLYYEGTVEDITERKLAKEQLHERAFHDLLTGLPNRALFMDRLSHAVERAKRHPEYRFAVLFLDLDRFKIVNDSLGHLVGDQLLVAIARRLEACLRTEDTVARLGGDEFTILLESIEDINPAICVAERIHHELSAPFHLDGHEVFAAASVGIVLSQEVPQGACTTDYEKPEDFLRYADTALYRAKALGKGRYEVFETTRHEERYSGFLER</sequence>
<feature type="domain" description="PAC" evidence="3">
    <location>
        <begin position="107"/>
        <end position="157"/>
    </location>
</feature>
<feature type="domain" description="PAC" evidence="3">
    <location>
        <begin position="400"/>
        <end position="452"/>
    </location>
</feature>
<comment type="caution">
    <text evidence="5">The sequence shown here is derived from an EMBL/GenBank/DDBJ whole genome shotgun (WGS) entry which is preliminary data.</text>
</comment>
<dbReference type="InterPro" id="IPR000700">
    <property type="entry name" value="PAS-assoc_C"/>
</dbReference>
<dbReference type="Pfam" id="PF08447">
    <property type="entry name" value="PAS_3"/>
    <property type="match status" value="2"/>
</dbReference>
<feature type="domain" description="GGDEF" evidence="4">
    <location>
        <begin position="935"/>
        <end position="1076"/>
    </location>
</feature>
<dbReference type="SMART" id="SM00267">
    <property type="entry name" value="GGDEF"/>
    <property type="match status" value="1"/>
</dbReference>
<dbReference type="SMART" id="SM00065">
    <property type="entry name" value="GAF"/>
    <property type="match status" value="1"/>
</dbReference>
<dbReference type="InterPro" id="IPR029016">
    <property type="entry name" value="GAF-like_dom_sf"/>
</dbReference>
<dbReference type="SMART" id="SM00086">
    <property type="entry name" value="PAC"/>
    <property type="match status" value="5"/>
</dbReference>
<dbReference type="InterPro" id="IPR000160">
    <property type="entry name" value="GGDEF_dom"/>
</dbReference>
<gene>
    <name evidence="5" type="ORF">KME25_03860</name>
</gene>
<evidence type="ECO:0000313" key="5">
    <source>
        <dbReference type="EMBL" id="MBW4543574.1"/>
    </source>
</evidence>
<dbReference type="PROSITE" id="PS50112">
    <property type="entry name" value="PAS"/>
    <property type="match status" value="4"/>
</dbReference>
<feature type="domain" description="PAC" evidence="3">
    <location>
        <begin position="721"/>
        <end position="773"/>
    </location>
</feature>
<proteinExistence type="predicted"/>
<dbReference type="InterPro" id="IPR000014">
    <property type="entry name" value="PAS"/>
</dbReference>
<dbReference type="PROSITE" id="PS50887">
    <property type="entry name" value="GGDEF"/>
    <property type="match status" value="1"/>
</dbReference>
<dbReference type="NCBIfam" id="TIGR00229">
    <property type="entry name" value="sensory_box"/>
    <property type="match status" value="4"/>
</dbReference>
<dbReference type="PROSITE" id="PS50113">
    <property type="entry name" value="PAC"/>
    <property type="match status" value="5"/>
</dbReference>
<dbReference type="SMART" id="SM00091">
    <property type="entry name" value="PAS"/>
    <property type="match status" value="5"/>
</dbReference>
<accession>A0A951PI32</accession>
<feature type="domain" description="PAS" evidence="2">
    <location>
        <begin position="191"/>
        <end position="236"/>
    </location>
</feature>
<dbReference type="InterPro" id="IPR013655">
    <property type="entry name" value="PAS_fold_3"/>
</dbReference>
<dbReference type="Pfam" id="PF13426">
    <property type="entry name" value="PAS_9"/>
    <property type="match status" value="3"/>
</dbReference>
<dbReference type="Pfam" id="PF13185">
    <property type="entry name" value="GAF_2"/>
    <property type="match status" value="1"/>
</dbReference>
<feature type="domain" description="PAS" evidence="2">
    <location>
        <begin position="774"/>
        <end position="812"/>
    </location>
</feature>
<dbReference type="SUPFAM" id="SSF55073">
    <property type="entry name" value="Nucleotide cyclase"/>
    <property type="match status" value="1"/>
</dbReference>
<dbReference type="Gene3D" id="3.30.450.40">
    <property type="match status" value="1"/>
</dbReference>
<dbReference type="PANTHER" id="PTHR44757:SF2">
    <property type="entry name" value="BIOFILM ARCHITECTURE MAINTENANCE PROTEIN MBAA"/>
    <property type="match status" value="1"/>
</dbReference>
<evidence type="ECO:0000259" key="4">
    <source>
        <dbReference type="PROSITE" id="PS50887"/>
    </source>
</evidence>
<dbReference type="Gene3D" id="3.30.70.270">
    <property type="match status" value="1"/>
</dbReference>
<dbReference type="Pfam" id="PF00990">
    <property type="entry name" value="GGDEF"/>
    <property type="match status" value="1"/>
</dbReference>
<feature type="domain" description="PAS" evidence="2">
    <location>
        <begin position="316"/>
        <end position="390"/>
    </location>
</feature>
<dbReference type="AlphaFoldDB" id="A0A951PI32"/>
<evidence type="ECO:0000256" key="1">
    <source>
        <dbReference type="SAM" id="MobiDB-lite"/>
    </source>
</evidence>
<evidence type="ECO:0000313" key="6">
    <source>
        <dbReference type="Proteomes" id="UP000753908"/>
    </source>
</evidence>
<evidence type="ECO:0000259" key="3">
    <source>
        <dbReference type="PROSITE" id="PS50113"/>
    </source>
</evidence>
<protein>
    <submittedName>
        <fullName evidence="5">PAS domain S-box protein</fullName>
    </submittedName>
</protein>
<dbReference type="CDD" id="cd01949">
    <property type="entry name" value="GGDEF"/>
    <property type="match status" value="1"/>
</dbReference>
<feature type="domain" description="PAC" evidence="3">
    <location>
        <begin position="849"/>
        <end position="902"/>
    </location>
</feature>
<name>A0A951PI32_9CYAN</name>
<dbReference type="PANTHER" id="PTHR44757">
    <property type="entry name" value="DIGUANYLATE CYCLASE DGCP"/>
    <property type="match status" value="1"/>
</dbReference>
<dbReference type="InterPro" id="IPR003018">
    <property type="entry name" value="GAF"/>
</dbReference>
<feature type="domain" description="PAS" evidence="2">
    <location>
        <begin position="643"/>
        <end position="718"/>
    </location>
</feature>
<dbReference type="InterPro" id="IPR043128">
    <property type="entry name" value="Rev_trsase/Diguanyl_cyclase"/>
</dbReference>
<dbReference type="Proteomes" id="UP000753908">
    <property type="component" value="Unassembled WGS sequence"/>
</dbReference>
<feature type="domain" description="PAC" evidence="3">
    <location>
        <begin position="264"/>
        <end position="316"/>
    </location>
</feature>
<dbReference type="SUPFAM" id="SSF55785">
    <property type="entry name" value="PYP-like sensor domain (PAS domain)"/>
    <property type="match status" value="5"/>
</dbReference>
<dbReference type="CDD" id="cd00130">
    <property type="entry name" value="PAS"/>
    <property type="match status" value="5"/>
</dbReference>
<dbReference type="EMBL" id="JAHHIF010000004">
    <property type="protein sequence ID" value="MBW4543574.1"/>
    <property type="molecule type" value="Genomic_DNA"/>
</dbReference>
<dbReference type="InterPro" id="IPR029787">
    <property type="entry name" value="Nucleotide_cyclase"/>
</dbReference>
<dbReference type="SUPFAM" id="SSF55781">
    <property type="entry name" value="GAF domain-like"/>
    <property type="match status" value="1"/>
</dbReference>
<organism evidence="5 6">
    <name type="scientific">Symplocastrum torsivum CPER-KK1</name>
    <dbReference type="NCBI Taxonomy" id="450513"/>
    <lineage>
        <taxon>Bacteria</taxon>
        <taxon>Bacillati</taxon>
        <taxon>Cyanobacteriota</taxon>
        <taxon>Cyanophyceae</taxon>
        <taxon>Oscillatoriophycideae</taxon>
        <taxon>Oscillatoriales</taxon>
        <taxon>Microcoleaceae</taxon>
        <taxon>Symplocastrum</taxon>
    </lineage>
</organism>
<reference evidence="5" key="2">
    <citation type="journal article" date="2022" name="Microbiol. Resour. Announc.">
        <title>Metagenome Sequencing to Explore Phylogenomics of Terrestrial Cyanobacteria.</title>
        <authorList>
            <person name="Ward R.D."/>
            <person name="Stajich J.E."/>
            <person name="Johansen J.R."/>
            <person name="Huntemann M."/>
            <person name="Clum A."/>
            <person name="Foster B."/>
            <person name="Foster B."/>
            <person name="Roux S."/>
            <person name="Palaniappan K."/>
            <person name="Varghese N."/>
            <person name="Mukherjee S."/>
            <person name="Reddy T.B.K."/>
            <person name="Daum C."/>
            <person name="Copeland A."/>
            <person name="Chen I.A."/>
            <person name="Ivanova N.N."/>
            <person name="Kyrpides N.C."/>
            <person name="Shapiro N."/>
            <person name="Eloe-Fadrosh E.A."/>
            <person name="Pietrasiak N."/>
        </authorList>
    </citation>
    <scope>NUCLEOTIDE SEQUENCE</scope>
    <source>
        <strain evidence="5">CPER-KK1</strain>
    </source>
</reference>
<dbReference type="NCBIfam" id="TIGR00254">
    <property type="entry name" value="GGDEF"/>
    <property type="match status" value="1"/>
</dbReference>
<feature type="region of interest" description="Disordered" evidence="1">
    <location>
        <begin position="164"/>
        <end position="186"/>
    </location>
</feature>
<dbReference type="InterPro" id="IPR052155">
    <property type="entry name" value="Biofilm_reg_signaling"/>
</dbReference>
<reference evidence="5" key="1">
    <citation type="submission" date="2021-05" db="EMBL/GenBank/DDBJ databases">
        <authorList>
            <person name="Pietrasiak N."/>
            <person name="Ward R."/>
            <person name="Stajich J.E."/>
            <person name="Kurbessoian T."/>
        </authorList>
    </citation>
    <scope>NUCLEOTIDE SEQUENCE</scope>
    <source>
        <strain evidence="5">CPER-KK1</strain>
    </source>
</reference>
<dbReference type="InterPro" id="IPR035965">
    <property type="entry name" value="PAS-like_dom_sf"/>
</dbReference>